<evidence type="ECO:0000256" key="2">
    <source>
        <dbReference type="ARBA" id="ARBA00023239"/>
    </source>
</evidence>
<name>A0A9P9ES95_9HYPO</name>
<dbReference type="InterPro" id="IPR032710">
    <property type="entry name" value="NTF2-like_dom_sf"/>
</dbReference>
<evidence type="ECO:0000313" key="5">
    <source>
        <dbReference type="Proteomes" id="UP000738349"/>
    </source>
</evidence>
<dbReference type="OrthoDB" id="5281072at2759"/>
<feature type="domain" description="Scytalone dehydratase-like" evidence="3">
    <location>
        <begin position="34"/>
        <end position="169"/>
    </location>
</feature>
<dbReference type="Proteomes" id="UP000738349">
    <property type="component" value="Unassembled WGS sequence"/>
</dbReference>
<reference evidence="4" key="1">
    <citation type="journal article" date="2021" name="Nat. Commun.">
        <title>Genetic determinants of endophytism in the Arabidopsis root mycobiome.</title>
        <authorList>
            <person name="Mesny F."/>
            <person name="Miyauchi S."/>
            <person name="Thiergart T."/>
            <person name="Pickel B."/>
            <person name="Atanasova L."/>
            <person name="Karlsson M."/>
            <person name="Huettel B."/>
            <person name="Barry K.W."/>
            <person name="Haridas S."/>
            <person name="Chen C."/>
            <person name="Bauer D."/>
            <person name="Andreopoulos W."/>
            <person name="Pangilinan J."/>
            <person name="LaButti K."/>
            <person name="Riley R."/>
            <person name="Lipzen A."/>
            <person name="Clum A."/>
            <person name="Drula E."/>
            <person name="Henrissat B."/>
            <person name="Kohler A."/>
            <person name="Grigoriev I.V."/>
            <person name="Martin F.M."/>
            <person name="Hacquard S."/>
        </authorList>
    </citation>
    <scope>NUCLEOTIDE SEQUENCE</scope>
    <source>
        <strain evidence="4">MPI-CAGE-AT-0147</strain>
    </source>
</reference>
<evidence type="ECO:0000256" key="1">
    <source>
        <dbReference type="ARBA" id="ARBA00008584"/>
    </source>
</evidence>
<dbReference type="EMBL" id="JAGMUV010000009">
    <property type="protein sequence ID" value="KAH7143480.1"/>
    <property type="molecule type" value="Genomic_DNA"/>
</dbReference>
<dbReference type="Gene3D" id="3.10.450.50">
    <property type="match status" value="1"/>
</dbReference>
<dbReference type="AlphaFoldDB" id="A0A9P9ES95"/>
<organism evidence="4 5">
    <name type="scientific">Dactylonectria macrodidyma</name>
    <dbReference type="NCBI Taxonomy" id="307937"/>
    <lineage>
        <taxon>Eukaryota</taxon>
        <taxon>Fungi</taxon>
        <taxon>Dikarya</taxon>
        <taxon>Ascomycota</taxon>
        <taxon>Pezizomycotina</taxon>
        <taxon>Sordariomycetes</taxon>
        <taxon>Hypocreomycetidae</taxon>
        <taxon>Hypocreales</taxon>
        <taxon>Nectriaceae</taxon>
        <taxon>Dactylonectria</taxon>
    </lineage>
</organism>
<gene>
    <name evidence="4" type="ORF">EDB81DRAFT_884093</name>
</gene>
<dbReference type="GO" id="GO:0016829">
    <property type="term" value="F:lyase activity"/>
    <property type="evidence" value="ECO:0007669"/>
    <property type="project" value="UniProtKB-KW"/>
</dbReference>
<keyword evidence="5" id="KW-1185">Reference proteome</keyword>
<evidence type="ECO:0000313" key="4">
    <source>
        <dbReference type="EMBL" id="KAH7143480.1"/>
    </source>
</evidence>
<comment type="similarity">
    <text evidence="1">Belongs to the scytalone dehydratase family.</text>
</comment>
<proteinExistence type="inferred from homology"/>
<evidence type="ECO:0000259" key="3">
    <source>
        <dbReference type="Pfam" id="PF02982"/>
    </source>
</evidence>
<dbReference type="Pfam" id="PF02982">
    <property type="entry name" value="Scytalone_dh"/>
    <property type="match status" value="1"/>
</dbReference>
<dbReference type="InterPro" id="IPR049884">
    <property type="entry name" value="Scytalone_dh"/>
</dbReference>
<dbReference type="SUPFAM" id="SSF54427">
    <property type="entry name" value="NTF2-like"/>
    <property type="match status" value="1"/>
</dbReference>
<accession>A0A9P9ES95</accession>
<keyword evidence="2" id="KW-0456">Lyase</keyword>
<sequence>MASTYLDFAGAHVSLIVTLRYILWANIPILGRATDYFTLSNLTCDYFHSLDSKDWNLLRTLVAPTLRTDYTELGGPIDEAVPADDFVARASSVMFGDPLLRTHHLLGASKWSVDEKMHVTGRHQVRSESRILASEGSKEVSTESHRWVVVTVSYAKVDGAWKVSGIAPKSL</sequence>
<comment type="caution">
    <text evidence="4">The sequence shown here is derived from an EMBL/GenBank/DDBJ whole genome shotgun (WGS) entry which is preliminary data.</text>
</comment>
<protein>
    <submittedName>
        <fullName evidence="4">Scytalone dehydratase</fullName>
    </submittedName>
</protein>